<dbReference type="EMBL" id="CABVOU010000027">
    <property type="protein sequence ID" value="VVZ94947.1"/>
    <property type="molecule type" value="Genomic_DNA"/>
</dbReference>
<keyword evidence="6" id="KW-1185">Reference proteome</keyword>
<organism evidence="5 6">
    <name type="scientific">Halomonas lysinitropha</name>
    <dbReference type="NCBI Taxonomy" id="2607506"/>
    <lineage>
        <taxon>Bacteria</taxon>
        <taxon>Pseudomonadati</taxon>
        <taxon>Pseudomonadota</taxon>
        <taxon>Gammaproteobacteria</taxon>
        <taxon>Oceanospirillales</taxon>
        <taxon>Halomonadaceae</taxon>
        <taxon>Halomonas</taxon>
    </lineage>
</organism>
<dbReference type="Gene3D" id="1.10.10.10">
    <property type="entry name" value="Winged helix-like DNA-binding domain superfamily/Winged helix DNA-binding domain"/>
    <property type="match status" value="1"/>
</dbReference>
<gene>
    <name evidence="5" type="ORF">HALO32_01011</name>
</gene>
<dbReference type="InterPro" id="IPR050397">
    <property type="entry name" value="Env_Response_Regulators"/>
</dbReference>
<dbReference type="InterPro" id="IPR036388">
    <property type="entry name" value="WH-like_DNA-bd_sf"/>
</dbReference>
<protein>
    <recommendedName>
        <fullName evidence="4">HTH crp-type domain-containing protein</fullName>
    </recommendedName>
</protein>
<keyword evidence="1" id="KW-0805">Transcription regulation</keyword>
<dbReference type="InterPro" id="IPR036390">
    <property type="entry name" value="WH_DNA-bd_sf"/>
</dbReference>
<dbReference type="PANTHER" id="PTHR24567:SF74">
    <property type="entry name" value="HTH-TYPE TRANSCRIPTIONAL REGULATOR ARCR"/>
    <property type="match status" value="1"/>
</dbReference>
<evidence type="ECO:0000256" key="2">
    <source>
        <dbReference type="ARBA" id="ARBA00023125"/>
    </source>
</evidence>
<dbReference type="PANTHER" id="PTHR24567">
    <property type="entry name" value="CRP FAMILY TRANSCRIPTIONAL REGULATORY PROTEIN"/>
    <property type="match status" value="1"/>
</dbReference>
<dbReference type="AlphaFoldDB" id="A0A5K1I4C8"/>
<dbReference type="Proteomes" id="UP000326725">
    <property type="component" value="Unassembled WGS sequence"/>
</dbReference>
<dbReference type="RefSeq" id="WP_151442697.1">
    <property type="nucleotide sequence ID" value="NZ_CABVOU010000027.1"/>
</dbReference>
<dbReference type="SUPFAM" id="SSF51206">
    <property type="entry name" value="cAMP-binding domain-like"/>
    <property type="match status" value="1"/>
</dbReference>
<dbReference type="Gene3D" id="2.60.120.10">
    <property type="entry name" value="Jelly Rolls"/>
    <property type="match status" value="1"/>
</dbReference>
<dbReference type="InterPro" id="IPR018490">
    <property type="entry name" value="cNMP-bd_dom_sf"/>
</dbReference>
<dbReference type="InterPro" id="IPR014710">
    <property type="entry name" value="RmlC-like_jellyroll"/>
</dbReference>
<dbReference type="SUPFAM" id="SSF46785">
    <property type="entry name" value="Winged helix' DNA-binding domain"/>
    <property type="match status" value="1"/>
</dbReference>
<accession>A0A5K1I4C8</accession>
<evidence type="ECO:0000256" key="1">
    <source>
        <dbReference type="ARBA" id="ARBA00023015"/>
    </source>
</evidence>
<evidence type="ECO:0000259" key="4">
    <source>
        <dbReference type="PROSITE" id="PS51063"/>
    </source>
</evidence>
<dbReference type="Pfam" id="PF13545">
    <property type="entry name" value="HTH_Crp_2"/>
    <property type="match status" value="1"/>
</dbReference>
<dbReference type="GO" id="GO:0005829">
    <property type="term" value="C:cytosol"/>
    <property type="evidence" value="ECO:0007669"/>
    <property type="project" value="TreeGrafter"/>
</dbReference>
<sequence>MDITTSPSYSNRLLDSLPEEDRQHFLADCETVELEFGQRLAEPGDSITHALFPLDCFVSLVATLESGGRLEVSMAGNEGMVGGSLVLGGRVTSLQEVVQGAGTALRMSSTCFQDHLERRPALESLMKRYLNVLMSQISQSAACSHFHDVEARLARRLLMTHDRTHGDPLHITHEFLSGMLGVRRASVTRAAKALQLRGLIDYQRGRVSVHDRPGLEAASCRCYATDREIYAQMIERVA</sequence>
<feature type="domain" description="HTH crp-type" evidence="4">
    <location>
        <begin position="147"/>
        <end position="213"/>
    </location>
</feature>
<keyword evidence="3" id="KW-0804">Transcription</keyword>
<evidence type="ECO:0000256" key="3">
    <source>
        <dbReference type="ARBA" id="ARBA00023163"/>
    </source>
</evidence>
<dbReference type="GO" id="GO:0003700">
    <property type="term" value="F:DNA-binding transcription factor activity"/>
    <property type="evidence" value="ECO:0007669"/>
    <property type="project" value="TreeGrafter"/>
</dbReference>
<dbReference type="GO" id="GO:0003677">
    <property type="term" value="F:DNA binding"/>
    <property type="evidence" value="ECO:0007669"/>
    <property type="project" value="UniProtKB-KW"/>
</dbReference>
<keyword evidence="2" id="KW-0238">DNA-binding</keyword>
<evidence type="ECO:0000313" key="6">
    <source>
        <dbReference type="Proteomes" id="UP000326725"/>
    </source>
</evidence>
<proteinExistence type="predicted"/>
<name>A0A5K1I4C8_9GAMM</name>
<evidence type="ECO:0000313" key="5">
    <source>
        <dbReference type="EMBL" id="VVZ94947.1"/>
    </source>
</evidence>
<dbReference type="InterPro" id="IPR012318">
    <property type="entry name" value="HTH_CRP"/>
</dbReference>
<dbReference type="PROSITE" id="PS51063">
    <property type="entry name" value="HTH_CRP_2"/>
    <property type="match status" value="1"/>
</dbReference>
<reference evidence="5 6" key="1">
    <citation type="submission" date="2019-09" db="EMBL/GenBank/DDBJ databases">
        <authorList>
            <person name="Criscuolo A."/>
        </authorList>
    </citation>
    <scope>NUCLEOTIDE SEQUENCE [LARGE SCALE GENOMIC DNA]</scope>
    <source>
        <strain evidence="6">3(2)</strain>
    </source>
</reference>